<feature type="region of interest" description="Disordered" evidence="2">
    <location>
        <begin position="186"/>
        <end position="224"/>
    </location>
</feature>
<proteinExistence type="predicted"/>
<dbReference type="EMBL" id="JBBJCI010000034">
    <property type="protein sequence ID" value="KAK7253825.1"/>
    <property type="molecule type" value="Genomic_DNA"/>
</dbReference>
<feature type="domain" description="EF-hand" evidence="4">
    <location>
        <begin position="156"/>
        <end position="185"/>
    </location>
</feature>
<evidence type="ECO:0000259" key="4">
    <source>
        <dbReference type="PROSITE" id="PS50222"/>
    </source>
</evidence>
<dbReference type="PROSITE" id="PS50003">
    <property type="entry name" value="PH_DOMAIN"/>
    <property type="match status" value="1"/>
</dbReference>
<reference evidence="5 6" key="1">
    <citation type="submission" date="2024-03" db="EMBL/GenBank/DDBJ databases">
        <title>Aureococcus anophagefferens CCMP1851 and Kratosvirus quantuckense: Draft genome of a second virus-susceptible host strain in the model system.</title>
        <authorList>
            <person name="Chase E."/>
            <person name="Truchon A.R."/>
            <person name="Schepens W."/>
            <person name="Wilhelm S.W."/>
        </authorList>
    </citation>
    <scope>NUCLEOTIDE SEQUENCE [LARGE SCALE GENOMIC DNA]</scope>
    <source>
        <strain evidence="5 6">CCMP1851</strain>
    </source>
</reference>
<evidence type="ECO:0008006" key="7">
    <source>
        <dbReference type="Google" id="ProtNLM"/>
    </source>
</evidence>
<name>A0ABR1GD40_AURAN</name>
<protein>
    <recommendedName>
        <fullName evidence="7">Calmodulin</fullName>
    </recommendedName>
</protein>
<organism evidence="5 6">
    <name type="scientific">Aureococcus anophagefferens</name>
    <name type="common">Harmful bloom alga</name>
    <dbReference type="NCBI Taxonomy" id="44056"/>
    <lineage>
        <taxon>Eukaryota</taxon>
        <taxon>Sar</taxon>
        <taxon>Stramenopiles</taxon>
        <taxon>Ochrophyta</taxon>
        <taxon>Pelagophyceae</taxon>
        <taxon>Pelagomonadales</taxon>
        <taxon>Pelagomonadaceae</taxon>
        <taxon>Aureococcus</taxon>
    </lineage>
</organism>
<gene>
    <name evidence="5" type="ORF">SO694_0000272</name>
</gene>
<dbReference type="InterPro" id="IPR018247">
    <property type="entry name" value="EF_Hand_1_Ca_BS"/>
</dbReference>
<evidence type="ECO:0000256" key="1">
    <source>
        <dbReference type="ARBA" id="ARBA00022837"/>
    </source>
</evidence>
<dbReference type="SUPFAM" id="SSF50729">
    <property type="entry name" value="PH domain-like"/>
    <property type="match status" value="1"/>
</dbReference>
<accession>A0ABR1GD40</accession>
<dbReference type="Proteomes" id="UP001363151">
    <property type="component" value="Unassembled WGS sequence"/>
</dbReference>
<evidence type="ECO:0000313" key="5">
    <source>
        <dbReference type="EMBL" id="KAK7253825.1"/>
    </source>
</evidence>
<dbReference type="InterPro" id="IPR011993">
    <property type="entry name" value="PH-like_dom_sf"/>
</dbReference>
<feature type="domain" description="PH" evidence="3">
    <location>
        <begin position="35"/>
        <end position="139"/>
    </location>
</feature>
<comment type="caution">
    <text evidence="5">The sequence shown here is derived from an EMBL/GenBank/DDBJ whole genome shotgun (WGS) entry which is preliminary data.</text>
</comment>
<dbReference type="InterPro" id="IPR001849">
    <property type="entry name" value="PH_domain"/>
</dbReference>
<dbReference type="SUPFAM" id="SSF47473">
    <property type="entry name" value="EF-hand"/>
    <property type="match status" value="1"/>
</dbReference>
<feature type="compositionally biased region" description="Low complexity" evidence="2">
    <location>
        <begin position="209"/>
        <end position="224"/>
    </location>
</feature>
<keyword evidence="1" id="KW-0106">Calcium</keyword>
<dbReference type="InterPro" id="IPR002048">
    <property type="entry name" value="EF_hand_dom"/>
</dbReference>
<evidence type="ECO:0000256" key="2">
    <source>
        <dbReference type="SAM" id="MobiDB-lite"/>
    </source>
</evidence>
<dbReference type="Gene3D" id="2.30.29.30">
    <property type="entry name" value="Pleckstrin-homology domain (PH domain)/Phosphotyrosine-binding domain (PTB)"/>
    <property type="match status" value="1"/>
</dbReference>
<keyword evidence="6" id="KW-1185">Reference proteome</keyword>
<sequence>MALPVVAKRDVAASWLAELDCIGGTLKKLGGSGASEAQKGTAKRRSVFSRAPQWKSRLFWVEIAAPAAGENYVLQYGDAKRKPKGAFALEGATVDAVADADGDFRLHARVGRAWVTVTLRAPTGRERGVWMRTLAHVADTDGQLACAELAAVHFDKALLERLDGDGDGFLSVDEFVHFFGDAVEGERDEEDGQVTTRGHRARGPRPRLAPEAEGPAPRRGAAGA</sequence>
<dbReference type="PROSITE" id="PS00018">
    <property type="entry name" value="EF_HAND_1"/>
    <property type="match status" value="1"/>
</dbReference>
<dbReference type="InterPro" id="IPR011992">
    <property type="entry name" value="EF-hand-dom_pair"/>
</dbReference>
<evidence type="ECO:0000313" key="6">
    <source>
        <dbReference type="Proteomes" id="UP001363151"/>
    </source>
</evidence>
<dbReference type="PROSITE" id="PS50222">
    <property type="entry name" value="EF_HAND_2"/>
    <property type="match status" value="1"/>
</dbReference>
<evidence type="ECO:0000259" key="3">
    <source>
        <dbReference type="PROSITE" id="PS50003"/>
    </source>
</evidence>